<keyword evidence="6" id="KW-1185">Reference proteome</keyword>
<dbReference type="Pfam" id="PF08031">
    <property type="entry name" value="BBE"/>
    <property type="match status" value="1"/>
</dbReference>
<dbReference type="Pfam" id="PF01565">
    <property type="entry name" value="FAD_binding_4"/>
    <property type="match status" value="1"/>
</dbReference>
<organism evidence="5 6">
    <name type="scientific">Neoarthrinium moseri</name>
    <dbReference type="NCBI Taxonomy" id="1658444"/>
    <lineage>
        <taxon>Eukaryota</taxon>
        <taxon>Fungi</taxon>
        <taxon>Dikarya</taxon>
        <taxon>Ascomycota</taxon>
        <taxon>Pezizomycotina</taxon>
        <taxon>Sordariomycetes</taxon>
        <taxon>Xylariomycetidae</taxon>
        <taxon>Amphisphaeriales</taxon>
        <taxon>Apiosporaceae</taxon>
        <taxon>Neoarthrinium</taxon>
    </lineage>
</organism>
<dbReference type="PANTHER" id="PTHR13878:SF91">
    <property type="entry name" value="FAD BINDING DOMAIN PROTEIN (AFU_ORTHOLOGUE AFUA_6G12070)-RELATED"/>
    <property type="match status" value="1"/>
</dbReference>
<dbReference type="Gene3D" id="3.30.465.10">
    <property type="match status" value="1"/>
</dbReference>
<evidence type="ECO:0000313" key="6">
    <source>
        <dbReference type="Proteomes" id="UP000829685"/>
    </source>
</evidence>
<dbReference type="SUPFAM" id="SSF56176">
    <property type="entry name" value="FAD-binding/transporter-associated domain-like"/>
    <property type="match status" value="1"/>
</dbReference>
<dbReference type="AlphaFoldDB" id="A0A9P9WVF5"/>
<accession>A0A9P9WVF5</accession>
<evidence type="ECO:0000256" key="3">
    <source>
        <dbReference type="SAM" id="SignalP"/>
    </source>
</evidence>
<dbReference type="GO" id="GO:0016491">
    <property type="term" value="F:oxidoreductase activity"/>
    <property type="evidence" value="ECO:0007669"/>
    <property type="project" value="UniProtKB-KW"/>
</dbReference>
<dbReference type="InterPro" id="IPR016166">
    <property type="entry name" value="FAD-bd_PCMH"/>
</dbReference>
<evidence type="ECO:0000256" key="1">
    <source>
        <dbReference type="ARBA" id="ARBA00005466"/>
    </source>
</evidence>
<protein>
    <recommendedName>
        <fullName evidence="4">FAD-binding PCMH-type domain-containing protein</fullName>
    </recommendedName>
</protein>
<feature type="chain" id="PRO_5040364518" description="FAD-binding PCMH-type domain-containing protein" evidence="3">
    <location>
        <begin position="23"/>
        <end position="674"/>
    </location>
</feature>
<feature type="signal peptide" evidence="3">
    <location>
        <begin position="1"/>
        <end position="22"/>
    </location>
</feature>
<dbReference type="Gene3D" id="3.40.462.20">
    <property type="match status" value="1"/>
</dbReference>
<sequence>MKSNFGSVLALWGLSLCHLGTSQTILNNDNSTVQVNQSIVAPALESVDQRSSNSTADLFNSETLQLTDYVLANLTDLQLTNITLFAFDNATADNVTSGGLSKRTFFPRCKTYPGDFLWPSRYLWKLFDVLLGGALIETVPYAAACYDDFGKFNQQQCGFLTDNWTNGSLYHAQDPTSVNAVLFQGQSCLPPRLLPNTTATRHCTVGGYPSYAVKVSNVAQVQLAVNLARNLNLRLVIKNTGHDFGAKSTGYGALSLWTHNLKDVQFFESYRESGYHGPAFKLGAGVQAFELYEAAHKYGVTAVGGEGRTVGVMGGYILGGGHSPLSSMYGMAADQILSMEVVTADGRFVTASKSSHPDLFWALCGGGGSTYGVVTSIVVKAFPKIKVTTLTYVLSTGGPGNITASQFWAALRAYFDGFVDYADKGNYGYFRVTSTGPGQFMSDMGPWFAPGMSKAELQALVAPLFSRWKQIGVEVNPTYTEFNDYYDAWYASFPVEPWGSTTIRQASRLFPRSNWQSETKLNATFDSIRSVVEDGAYIIAFNIAAAPKTGYPDNSINPAWRNVAMHAIAATLWDPTMPEASIKAASDKLTFDWMKRWRDVSPGAGAYMSESDYIEPDFRQAFFGDKYAKLYRLKKRYDPWSVFYAQNAVGSEDWKMSEMILGNLPSQNSKLCRA</sequence>
<proteinExistence type="inferred from homology"/>
<keyword evidence="2" id="KW-0560">Oxidoreductase</keyword>
<dbReference type="InterPro" id="IPR036318">
    <property type="entry name" value="FAD-bd_PCMH-like_sf"/>
</dbReference>
<dbReference type="GO" id="GO:0071949">
    <property type="term" value="F:FAD binding"/>
    <property type="evidence" value="ECO:0007669"/>
    <property type="project" value="InterPro"/>
</dbReference>
<comment type="similarity">
    <text evidence="1">Belongs to the oxygen-dependent FAD-linked oxidoreductase family.</text>
</comment>
<keyword evidence="3" id="KW-0732">Signal</keyword>
<dbReference type="InterPro" id="IPR050432">
    <property type="entry name" value="FAD-linked_Oxidoreductases_BP"/>
</dbReference>
<dbReference type="InterPro" id="IPR016169">
    <property type="entry name" value="FAD-bd_PCMH_sub2"/>
</dbReference>
<reference evidence="5" key="1">
    <citation type="submission" date="2021-03" db="EMBL/GenBank/DDBJ databases">
        <title>Revisited historic fungal species revealed as producer of novel bioactive compounds through whole genome sequencing and comparative genomics.</title>
        <authorList>
            <person name="Vignolle G.A."/>
            <person name="Hochenegger N."/>
            <person name="Mach R.L."/>
            <person name="Mach-Aigner A.R."/>
            <person name="Javad Rahimi M."/>
            <person name="Salim K.A."/>
            <person name="Chan C.M."/>
            <person name="Lim L.B.L."/>
            <person name="Cai F."/>
            <person name="Druzhinina I.S."/>
            <person name="U'Ren J.M."/>
            <person name="Derntl C."/>
        </authorList>
    </citation>
    <scope>NUCLEOTIDE SEQUENCE</scope>
    <source>
        <strain evidence="5">TUCIM 5799</strain>
    </source>
</reference>
<name>A0A9P9WVF5_9PEZI</name>
<dbReference type="InterPro" id="IPR012951">
    <property type="entry name" value="BBE"/>
</dbReference>
<gene>
    <name evidence="5" type="ORF">JX265_001414</name>
</gene>
<dbReference type="Proteomes" id="UP000829685">
    <property type="component" value="Unassembled WGS sequence"/>
</dbReference>
<evidence type="ECO:0000259" key="4">
    <source>
        <dbReference type="PROSITE" id="PS51387"/>
    </source>
</evidence>
<dbReference type="InterPro" id="IPR006094">
    <property type="entry name" value="Oxid_FAD_bind_N"/>
</dbReference>
<dbReference type="EMBL" id="JAFIMR010000003">
    <property type="protein sequence ID" value="KAI1879793.1"/>
    <property type="molecule type" value="Genomic_DNA"/>
</dbReference>
<dbReference type="PROSITE" id="PS51387">
    <property type="entry name" value="FAD_PCMH"/>
    <property type="match status" value="1"/>
</dbReference>
<evidence type="ECO:0000256" key="2">
    <source>
        <dbReference type="ARBA" id="ARBA00023002"/>
    </source>
</evidence>
<dbReference type="PANTHER" id="PTHR13878">
    <property type="entry name" value="GULONOLACTONE OXIDASE"/>
    <property type="match status" value="1"/>
</dbReference>
<evidence type="ECO:0000313" key="5">
    <source>
        <dbReference type="EMBL" id="KAI1879793.1"/>
    </source>
</evidence>
<feature type="domain" description="FAD-binding PCMH-type" evidence="4">
    <location>
        <begin position="205"/>
        <end position="384"/>
    </location>
</feature>
<comment type="caution">
    <text evidence="5">The sequence shown here is derived from an EMBL/GenBank/DDBJ whole genome shotgun (WGS) entry which is preliminary data.</text>
</comment>